<evidence type="ECO:0000256" key="1">
    <source>
        <dbReference type="ARBA" id="ARBA00004496"/>
    </source>
</evidence>
<comment type="catalytic activity">
    <reaction evidence="10 11">
        <text>tRNA(Gly) + glycine + ATP = glycyl-tRNA(Gly) + AMP + diphosphate</text>
        <dbReference type="Rhea" id="RHEA:16013"/>
        <dbReference type="Rhea" id="RHEA-COMP:9664"/>
        <dbReference type="Rhea" id="RHEA-COMP:9683"/>
        <dbReference type="ChEBI" id="CHEBI:30616"/>
        <dbReference type="ChEBI" id="CHEBI:33019"/>
        <dbReference type="ChEBI" id="CHEBI:57305"/>
        <dbReference type="ChEBI" id="CHEBI:78442"/>
        <dbReference type="ChEBI" id="CHEBI:78522"/>
        <dbReference type="ChEBI" id="CHEBI:456215"/>
        <dbReference type="EC" id="6.1.1.14"/>
    </reaction>
</comment>
<dbReference type="PROSITE" id="PS50861">
    <property type="entry name" value="AA_TRNA_LIGASE_II_GLYAB"/>
    <property type="match status" value="1"/>
</dbReference>
<dbReference type="RefSeq" id="WP_123689064.1">
    <property type="nucleotide sequence ID" value="NZ_AP019700.1"/>
</dbReference>
<accession>A0A3N1M9I5</accession>
<evidence type="ECO:0000256" key="6">
    <source>
        <dbReference type="ARBA" id="ARBA00022741"/>
    </source>
</evidence>
<evidence type="ECO:0000256" key="8">
    <source>
        <dbReference type="ARBA" id="ARBA00022917"/>
    </source>
</evidence>
<evidence type="ECO:0000256" key="4">
    <source>
        <dbReference type="ARBA" id="ARBA00022490"/>
    </source>
</evidence>
<dbReference type="InterPro" id="IPR006194">
    <property type="entry name" value="Gly-tRNA-synth_heterodimer"/>
</dbReference>
<dbReference type="Pfam" id="PF05746">
    <property type="entry name" value="DALR_1"/>
    <property type="match status" value="1"/>
</dbReference>
<evidence type="ECO:0000256" key="11">
    <source>
        <dbReference type="HAMAP-Rule" id="MF_00255"/>
    </source>
</evidence>
<dbReference type="GO" id="GO:0004820">
    <property type="term" value="F:glycine-tRNA ligase activity"/>
    <property type="evidence" value="ECO:0007669"/>
    <property type="project" value="UniProtKB-UniRule"/>
</dbReference>
<dbReference type="AlphaFoldDB" id="A0A3N1M9I5"/>
<dbReference type="OrthoDB" id="9775440at2"/>
<comment type="subcellular location">
    <subcellularLocation>
        <location evidence="1 11">Cytoplasm</location>
    </subcellularLocation>
</comment>
<sequence length="695" mass="74242">MAELLLELFSEEIPARMQVRAADDLRQLLADGLTKAGLAHDGGRAFSTPRRLVVAIQGIPDAQPDLSEERKGPRVGAPQPAIDGFLRAAGVASLEQCEKRATDKGEFWFAVTQRHGRPARDVLPAIVTAAVAALSWPKSMRFGHSVFRWVRPLHRVLCLFDGRPLDGALMLDDTNRLPFGNISSGHRFLAPGEFTVSDLADLKEKLAAAKVVLDPADRAARITAGAQALAAGEGLSLREDAGLLAEVSGLVEWPVVLMGRIDDAFLDVPAEVLVTSMRTHQKYFALDRADGGLAARFIVVANVEAADQGRAIVAGNERVLRARLSDAKFFWDQDRKLPLAERVPALAKVVFHARLGTMGERVARLTALAGVLAQSIPGCDPAVAREAAGLAKADLTSGMVGEFPELQGIMGRYYARHDGLADDVAEAIAQHYSPLGPNDRCPTAPVAVAVALADKIDALVGFFAIDEKPTGSKDPFALRRAALGIIRLIVENRLRLALTPVFDAAIDLYRPTLGASVPSSVAAALIDFLGDRLKVHLRGEGVRHDLIAAVFGTGGEDDIVRLLARVEALGRLVGSEDGANLLVAYRRASNIVRIEEKKDGPHDGPVDPATLAEAEERTLAEALAAASPGVAAAVAGEQYGEAMRLVAGLRGPVDAFFDRVTVNAPDAALRANRLRLLSEIRRTLDSVADFSRIEG</sequence>
<dbReference type="InterPro" id="IPR015944">
    <property type="entry name" value="Gly-tRNA-synth_bsu"/>
</dbReference>
<keyword evidence="7 11" id="KW-0067">ATP-binding</keyword>
<dbReference type="SUPFAM" id="SSF109604">
    <property type="entry name" value="HD-domain/PDEase-like"/>
    <property type="match status" value="1"/>
</dbReference>
<evidence type="ECO:0000259" key="12">
    <source>
        <dbReference type="SMART" id="SM00836"/>
    </source>
</evidence>
<dbReference type="Proteomes" id="UP000278222">
    <property type="component" value="Unassembled WGS sequence"/>
</dbReference>
<dbReference type="GO" id="GO:0005524">
    <property type="term" value="F:ATP binding"/>
    <property type="evidence" value="ECO:0007669"/>
    <property type="project" value="UniProtKB-UniRule"/>
</dbReference>
<keyword evidence="6 11" id="KW-0547">Nucleotide-binding</keyword>
<dbReference type="EC" id="6.1.1.14" evidence="11"/>
<dbReference type="PANTHER" id="PTHR30075">
    <property type="entry name" value="GLYCYL-TRNA SYNTHETASE"/>
    <property type="match status" value="1"/>
</dbReference>
<organism evidence="13 14">
    <name type="scientific">Stella humosa</name>
    <dbReference type="NCBI Taxonomy" id="94"/>
    <lineage>
        <taxon>Bacteria</taxon>
        <taxon>Pseudomonadati</taxon>
        <taxon>Pseudomonadota</taxon>
        <taxon>Alphaproteobacteria</taxon>
        <taxon>Rhodospirillales</taxon>
        <taxon>Stellaceae</taxon>
        <taxon>Stella</taxon>
    </lineage>
</organism>
<reference evidence="13 14" key="1">
    <citation type="submission" date="2018-11" db="EMBL/GenBank/DDBJ databases">
        <title>Genomic Encyclopedia of Type Strains, Phase IV (KMG-IV): sequencing the most valuable type-strain genomes for metagenomic binning, comparative biology and taxonomic classification.</title>
        <authorList>
            <person name="Goeker M."/>
        </authorList>
    </citation>
    <scope>NUCLEOTIDE SEQUENCE [LARGE SCALE GENOMIC DNA]</scope>
    <source>
        <strain evidence="13 14">DSM 5900</strain>
    </source>
</reference>
<dbReference type="PRINTS" id="PR01045">
    <property type="entry name" value="TRNASYNTHGB"/>
</dbReference>
<proteinExistence type="inferred from homology"/>
<dbReference type="SMART" id="SM00836">
    <property type="entry name" value="DALR_1"/>
    <property type="match status" value="1"/>
</dbReference>
<dbReference type="NCBIfam" id="TIGR00211">
    <property type="entry name" value="glyS"/>
    <property type="match status" value="1"/>
</dbReference>
<feature type="domain" description="DALR anticodon binding" evidence="12">
    <location>
        <begin position="581"/>
        <end position="693"/>
    </location>
</feature>
<comment type="caution">
    <text evidence="13">The sequence shown here is derived from an EMBL/GenBank/DDBJ whole genome shotgun (WGS) entry which is preliminary data.</text>
</comment>
<evidence type="ECO:0000256" key="5">
    <source>
        <dbReference type="ARBA" id="ARBA00022598"/>
    </source>
</evidence>
<comment type="subunit">
    <text evidence="3 11">Tetramer of two alpha and two beta subunits.</text>
</comment>
<keyword evidence="9 11" id="KW-0030">Aminoacyl-tRNA synthetase</keyword>
<dbReference type="HAMAP" id="MF_00255">
    <property type="entry name" value="Gly_tRNA_synth_beta"/>
    <property type="match status" value="1"/>
</dbReference>
<keyword evidence="8 11" id="KW-0648">Protein biosynthesis</keyword>
<keyword evidence="4 11" id="KW-0963">Cytoplasm</keyword>
<dbReference type="GO" id="GO:0004814">
    <property type="term" value="F:arginine-tRNA ligase activity"/>
    <property type="evidence" value="ECO:0007669"/>
    <property type="project" value="InterPro"/>
</dbReference>
<dbReference type="Pfam" id="PF02092">
    <property type="entry name" value="tRNA_synt_2f"/>
    <property type="match status" value="1"/>
</dbReference>
<evidence type="ECO:0000256" key="7">
    <source>
        <dbReference type="ARBA" id="ARBA00022840"/>
    </source>
</evidence>
<dbReference type="InterPro" id="IPR008909">
    <property type="entry name" value="DALR_anticod-bd"/>
</dbReference>
<dbReference type="EMBL" id="RJKX01000013">
    <property type="protein sequence ID" value="ROP99704.1"/>
    <property type="molecule type" value="Genomic_DNA"/>
</dbReference>
<evidence type="ECO:0000256" key="3">
    <source>
        <dbReference type="ARBA" id="ARBA00011209"/>
    </source>
</evidence>
<comment type="similarity">
    <text evidence="2 11">Belongs to the class-II aminoacyl-tRNA synthetase family.</text>
</comment>
<evidence type="ECO:0000256" key="9">
    <source>
        <dbReference type="ARBA" id="ARBA00023146"/>
    </source>
</evidence>
<dbReference type="PANTHER" id="PTHR30075:SF2">
    <property type="entry name" value="GLYCINE--TRNA LIGASE, CHLOROPLASTIC_MITOCHONDRIAL 2"/>
    <property type="match status" value="1"/>
</dbReference>
<evidence type="ECO:0000256" key="2">
    <source>
        <dbReference type="ARBA" id="ARBA00008226"/>
    </source>
</evidence>
<protein>
    <recommendedName>
        <fullName evidence="11">Glycine--tRNA ligase beta subunit</fullName>
        <ecNumber evidence="11">6.1.1.14</ecNumber>
    </recommendedName>
    <alternativeName>
        <fullName evidence="11">Glycyl-tRNA synthetase beta subunit</fullName>
        <shortName evidence="11">GlyRS</shortName>
    </alternativeName>
</protein>
<gene>
    <name evidence="11" type="primary">glyS</name>
    <name evidence="13" type="ORF">EDC65_1489</name>
</gene>
<evidence type="ECO:0000313" key="14">
    <source>
        <dbReference type="Proteomes" id="UP000278222"/>
    </source>
</evidence>
<name>A0A3N1M9I5_9PROT</name>
<keyword evidence="14" id="KW-1185">Reference proteome</keyword>
<evidence type="ECO:0000256" key="10">
    <source>
        <dbReference type="ARBA" id="ARBA00047937"/>
    </source>
</evidence>
<dbReference type="GO" id="GO:0006426">
    <property type="term" value="P:glycyl-tRNA aminoacylation"/>
    <property type="evidence" value="ECO:0007669"/>
    <property type="project" value="UniProtKB-UniRule"/>
</dbReference>
<dbReference type="GO" id="GO:0006420">
    <property type="term" value="P:arginyl-tRNA aminoacylation"/>
    <property type="evidence" value="ECO:0007669"/>
    <property type="project" value="InterPro"/>
</dbReference>
<evidence type="ECO:0000313" key="13">
    <source>
        <dbReference type="EMBL" id="ROP99704.1"/>
    </source>
</evidence>
<keyword evidence="5 11" id="KW-0436">Ligase</keyword>
<dbReference type="GO" id="GO:0005829">
    <property type="term" value="C:cytosol"/>
    <property type="evidence" value="ECO:0007669"/>
    <property type="project" value="TreeGrafter"/>
</dbReference>